<keyword evidence="3" id="KW-1185">Reference proteome</keyword>
<keyword evidence="1" id="KW-0812">Transmembrane</keyword>
<sequence length="110" mass="12831">MLRNCRGFFLVELLLSLSIWMVMTVSLLPLYIHVSKQSLDIQQEVQATHIVYEVLQSYVIEGAAEDKSITREKFVFAVTWEKESDGEPKRVCVNYEDAFQRAQEKCERVK</sequence>
<dbReference type="EMBL" id="RXNT01000003">
    <property type="protein sequence ID" value="RTR35256.1"/>
    <property type="molecule type" value="Genomic_DNA"/>
</dbReference>
<name>A0A431WI81_9BACI</name>
<accession>A0A431WI81</accession>
<dbReference type="AlphaFoldDB" id="A0A431WI81"/>
<keyword evidence="1" id="KW-0472">Membrane</keyword>
<keyword evidence="1" id="KW-1133">Transmembrane helix</keyword>
<evidence type="ECO:0000256" key="1">
    <source>
        <dbReference type="SAM" id="Phobius"/>
    </source>
</evidence>
<dbReference type="NCBIfam" id="NF041013">
    <property type="entry name" value="T4P_ComGE"/>
    <property type="match status" value="1"/>
</dbReference>
<organism evidence="2 3">
    <name type="scientific">Bacillus yapensis</name>
    <dbReference type="NCBI Taxonomy" id="2492960"/>
    <lineage>
        <taxon>Bacteria</taxon>
        <taxon>Bacillati</taxon>
        <taxon>Bacillota</taxon>
        <taxon>Bacilli</taxon>
        <taxon>Bacillales</taxon>
        <taxon>Bacillaceae</taxon>
        <taxon>Bacillus</taxon>
    </lineage>
</organism>
<dbReference type="RefSeq" id="WP_126407008.1">
    <property type="nucleotide sequence ID" value="NZ_RXNT01000003.1"/>
</dbReference>
<protein>
    <submittedName>
        <fullName evidence="2">Type II secretion system protein</fullName>
    </submittedName>
</protein>
<gene>
    <name evidence="2" type="ORF">EKG37_05085</name>
</gene>
<comment type="caution">
    <text evidence="2">The sequence shown here is derived from an EMBL/GenBank/DDBJ whole genome shotgun (WGS) entry which is preliminary data.</text>
</comment>
<dbReference type="InterPro" id="IPR053468">
    <property type="entry name" value="ComGE-like"/>
</dbReference>
<proteinExistence type="predicted"/>
<evidence type="ECO:0000313" key="2">
    <source>
        <dbReference type="EMBL" id="RTR35256.1"/>
    </source>
</evidence>
<dbReference type="OrthoDB" id="2928545at2"/>
<feature type="transmembrane region" description="Helical" evidence="1">
    <location>
        <begin position="7"/>
        <end position="32"/>
    </location>
</feature>
<evidence type="ECO:0000313" key="3">
    <source>
        <dbReference type="Proteomes" id="UP000271374"/>
    </source>
</evidence>
<dbReference type="Proteomes" id="UP000271374">
    <property type="component" value="Unassembled WGS sequence"/>
</dbReference>
<reference evidence="2 3" key="1">
    <citation type="submission" date="2018-12" db="EMBL/GenBank/DDBJ databases">
        <title>Bacillus yapensis draft genome sequence.</title>
        <authorList>
            <person name="Yu L."/>
            <person name="Xu X."/>
            <person name="Tang X."/>
        </authorList>
    </citation>
    <scope>NUCLEOTIDE SEQUENCE [LARGE SCALE GENOMIC DNA]</scope>
    <source>
        <strain evidence="2 3">XXST-01</strain>
    </source>
</reference>